<dbReference type="STRING" id="1265818.MAQA_04431"/>
<proteinExistence type="predicted"/>
<protein>
    <submittedName>
        <fullName evidence="1">Phage integrase family site-specific recombinase</fullName>
    </submittedName>
</protein>
<name>W7B472_9LIST</name>
<accession>W7B472</accession>
<evidence type="ECO:0000313" key="2">
    <source>
        <dbReference type="Proteomes" id="UP000019246"/>
    </source>
</evidence>
<dbReference type="EMBL" id="AOCG01000005">
    <property type="protein sequence ID" value="EUJ19995.1"/>
    <property type="molecule type" value="Genomic_DNA"/>
</dbReference>
<dbReference type="Proteomes" id="UP000019246">
    <property type="component" value="Unassembled WGS sequence"/>
</dbReference>
<evidence type="ECO:0000313" key="1">
    <source>
        <dbReference type="EMBL" id="EUJ19995.1"/>
    </source>
</evidence>
<reference evidence="1 2" key="1">
    <citation type="journal article" date="2014" name="Int. J. Syst. Evol. Microbiol.">
        <title>Listeria floridensis sp. nov., Listeria aquatica sp. nov., Listeria cornellensis sp. nov., Listeria riparia sp. nov. and Listeria grandensis sp. nov., from agricultural and natural environments.</title>
        <authorList>
            <person name="den Bakker H.C."/>
            <person name="Warchocki S."/>
            <person name="Wright E.M."/>
            <person name="Allred A.F."/>
            <person name="Ahlstrom C."/>
            <person name="Manuel C.S."/>
            <person name="Stasiewicz M.J."/>
            <person name="Burrell A."/>
            <person name="Roof S."/>
            <person name="Strawn L."/>
            <person name="Fortes E.D."/>
            <person name="Nightingale K.K."/>
            <person name="Kephart D."/>
            <person name="Wiedmann M."/>
        </authorList>
    </citation>
    <scope>NUCLEOTIDE SEQUENCE [LARGE SCALE GENOMIC DNA]</scope>
    <source>
        <strain evidence="1 2">FSL S10-1188</strain>
    </source>
</reference>
<gene>
    <name evidence="1" type="ORF">MAQA_04431</name>
</gene>
<comment type="caution">
    <text evidence="1">The sequence shown here is derived from an EMBL/GenBank/DDBJ whole genome shotgun (WGS) entry which is preliminary data.</text>
</comment>
<organism evidence="1 2">
    <name type="scientific">Listeria aquatica FSL S10-1188</name>
    <dbReference type="NCBI Taxonomy" id="1265818"/>
    <lineage>
        <taxon>Bacteria</taxon>
        <taxon>Bacillati</taxon>
        <taxon>Bacillota</taxon>
        <taxon>Bacilli</taxon>
        <taxon>Bacillales</taxon>
        <taxon>Listeriaceae</taxon>
        <taxon>Listeria</taxon>
    </lineage>
</organism>
<sequence length="101" mass="11892">MGVSKRGTKWRAFISVKRETGGYENKALGSFSTKFEAVKAVEYAQSIASKDGQMAFEVPFYEYFEWFFQKYKKESSSRKTQGHYQDSKRYIKKLSWRTLTI</sequence>
<dbReference type="AlphaFoldDB" id="W7B472"/>
<keyword evidence="2" id="KW-1185">Reference proteome</keyword>